<protein>
    <submittedName>
        <fullName evidence="1">Uncharacterized protein</fullName>
    </submittedName>
</protein>
<dbReference type="GeneID" id="24437689"/>
<dbReference type="EMBL" id="GG662840">
    <property type="protein sequence ID" value="EWS76230.1"/>
    <property type="molecule type" value="Genomic_DNA"/>
</dbReference>
<sequence>MPGFDAYKAPFKNNRDKQQIHNTQLQLFSRLLCFLHGYIPDQLSHQFQRPLLQNSLLAVIYKKYFLKHQEIAIQNSQSNQQSVNHSVSCSCSQKRKINIKQNNKKIQKQKNNNKKRNYYRIKHQNKQIDQKYQNKQQRNLKLNNHKIKNKYLNQLINSLKIQFISSYKQKSNSNLKQCNKQHSQNQQYKIIINQLIISNQILLKICLLQIQQNSIIKIQKIFFILKIQINNFQKITYLY</sequence>
<name>W7XA00_TETTS</name>
<dbReference type="Proteomes" id="UP000009168">
    <property type="component" value="Unassembled WGS sequence"/>
</dbReference>
<evidence type="ECO:0000313" key="2">
    <source>
        <dbReference type="Proteomes" id="UP000009168"/>
    </source>
</evidence>
<organism evidence="1 2">
    <name type="scientific">Tetrahymena thermophila (strain SB210)</name>
    <dbReference type="NCBI Taxonomy" id="312017"/>
    <lineage>
        <taxon>Eukaryota</taxon>
        <taxon>Sar</taxon>
        <taxon>Alveolata</taxon>
        <taxon>Ciliophora</taxon>
        <taxon>Intramacronucleata</taxon>
        <taxon>Oligohymenophorea</taxon>
        <taxon>Hymenostomatida</taxon>
        <taxon>Tetrahymenina</taxon>
        <taxon>Tetrahymenidae</taxon>
        <taxon>Tetrahymena</taxon>
    </lineage>
</organism>
<dbReference type="AlphaFoldDB" id="W7XA00"/>
<proteinExistence type="predicted"/>
<keyword evidence="2" id="KW-1185">Reference proteome</keyword>
<gene>
    <name evidence="1" type="ORF">TTHERM_000185509</name>
</gene>
<evidence type="ECO:0000313" key="1">
    <source>
        <dbReference type="EMBL" id="EWS76230.1"/>
    </source>
</evidence>
<accession>W7XA00</accession>
<dbReference type="RefSeq" id="XP_012651277.1">
    <property type="nucleotide sequence ID" value="XM_012795823.1"/>
</dbReference>
<dbReference type="InParanoid" id="W7XA00"/>
<dbReference type="KEGG" id="tet:TTHERM_000185509"/>
<reference evidence="2" key="1">
    <citation type="journal article" date="2006" name="PLoS Biol.">
        <title>Macronuclear genome sequence of the ciliate Tetrahymena thermophila, a model eukaryote.</title>
        <authorList>
            <person name="Eisen J.A."/>
            <person name="Coyne R.S."/>
            <person name="Wu M."/>
            <person name="Wu D."/>
            <person name="Thiagarajan M."/>
            <person name="Wortman J.R."/>
            <person name="Badger J.H."/>
            <person name="Ren Q."/>
            <person name="Amedeo P."/>
            <person name="Jones K.M."/>
            <person name="Tallon L.J."/>
            <person name="Delcher A.L."/>
            <person name="Salzberg S.L."/>
            <person name="Silva J.C."/>
            <person name="Haas B.J."/>
            <person name="Majoros W.H."/>
            <person name="Farzad M."/>
            <person name="Carlton J.M."/>
            <person name="Smith R.K. Jr."/>
            <person name="Garg J."/>
            <person name="Pearlman R.E."/>
            <person name="Karrer K.M."/>
            <person name="Sun L."/>
            <person name="Manning G."/>
            <person name="Elde N.C."/>
            <person name="Turkewitz A.P."/>
            <person name="Asai D.J."/>
            <person name="Wilkes D.E."/>
            <person name="Wang Y."/>
            <person name="Cai H."/>
            <person name="Collins K."/>
            <person name="Stewart B.A."/>
            <person name="Lee S.R."/>
            <person name="Wilamowska K."/>
            <person name="Weinberg Z."/>
            <person name="Ruzzo W.L."/>
            <person name="Wloga D."/>
            <person name="Gaertig J."/>
            <person name="Frankel J."/>
            <person name="Tsao C.-C."/>
            <person name="Gorovsky M.A."/>
            <person name="Keeling P.J."/>
            <person name="Waller R.F."/>
            <person name="Patron N.J."/>
            <person name="Cherry J.M."/>
            <person name="Stover N.A."/>
            <person name="Krieger C.J."/>
            <person name="del Toro C."/>
            <person name="Ryder H.F."/>
            <person name="Williamson S.C."/>
            <person name="Barbeau R.A."/>
            <person name="Hamilton E.P."/>
            <person name="Orias E."/>
        </authorList>
    </citation>
    <scope>NUCLEOTIDE SEQUENCE [LARGE SCALE GENOMIC DNA]</scope>
    <source>
        <strain evidence="2">SB210</strain>
    </source>
</reference>